<dbReference type="EMBL" id="JAAGNN010000025">
    <property type="protein sequence ID" value="KAF4072371.1"/>
    <property type="molecule type" value="Genomic_DNA"/>
</dbReference>
<dbReference type="AlphaFoldDB" id="A0A7J5ZR45"/>
<comment type="caution">
    <text evidence="1">The sequence shown here is derived from an EMBL/GenBank/DDBJ whole genome shotgun (WGS) entry which is preliminary data.</text>
</comment>
<gene>
    <name evidence="1" type="ORF">AMELA_G00262310</name>
</gene>
<proteinExistence type="predicted"/>
<organism evidence="1 2">
    <name type="scientific">Ameiurus melas</name>
    <name type="common">Black bullhead</name>
    <name type="synonym">Silurus melas</name>
    <dbReference type="NCBI Taxonomy" id="219545"/>
    <lineage>
        <taxon>Eukaryota</taxon>
        <taxon>Metazoa</taxon>
        <taxon>Chordata</taxon>
        <taxon>Craniata</taxon>
        <taxon>Vertebrata</taxon>
        <taxon>Euteleostomi</taxon>
        <taxon>Actinopterygii</taxon>
        <taxon>Neopterygii</taxon>
        <taxon>Teleostei</taxon>
        <taxon>Ostariophysi</taxon>
        <taxon>Siluriformes</taxon>
        <taxon>Ictaluridae</taxon>
        <taxon>Ameiurus</taxon>
    </lineage>
</organism>
<evidence type="ECO:0000313" key="1">
    <source>
        <dbReference type="EMBL" id="KAF4072371.1"/>
    </source>
</evidence>
<protein>
    <submittedName>
        <fullName evidence="1">Uncharacterized protein</fullName>
    </submittedName>
</protein>
<evidence type="ECO:0000313" key="2">
    <source>
        <dbReference type="Proteomes" id="UP000593565"/>
    </source>
</evidence>
<accession>A0A7J5ZR45</accession>
<sequence length="85" mass="9754">MNWKKGPRQWKDLMARSHRLQSGDRWSVRSEGLEWYSIHAERLGLENMEAVTSVVAATPTCLSNSDSDCCTFSIIGRRENKLLKN</sequence>
<dbReference type="Proteomes" id="UP000593565">
    <property type="component" value="Unassembled WGS sequence"/>
</dbReference>
<name>A0A7J5ZR45_AMEME</name>
<keyword evidence="2" id="KW-1185">Reference proteome</keyword>
<reference evidence="1 2" key="1">
    <citation type="submission" date="2020-02" db="EMBL/GenBank/DDBJ databases">
        <title>A chromosome-scale genome assembly of the black bullhead catfish (Ameiurus melas).</title>
        <authorList>
            <person name="Wen M."/>
            <person name="Zham M."/>
            <person name="Cabau C."/>
            <person name="Klopp C."/>
            <person name="Donnadieu C."/>
            <person name="Roques C."/>
            <person name="Bouchez O."/>
            <person name="Lampietro C."/>
            <person name="Jouanno E."/>
            <person name="Herpin A."/>
            <person name="Louis A."/>
            <person name="Berthelot C."/>
            <person name="Parey E."/>
            <person name="Roest-Crollius H."/>
            <person name="Braasch I."/>
            <person name="Postlethwait J."/>
            <person name="Robinson-Rechavi M."/>
            <person name="Echchiki A."/>
            <person name="Begum T."/>
            <person name="Montfort J."/>
            <person name="Schartl M."/>
            <person name="Bobe J."/>
            <person name="Guiguen Y."/>
        </authorList>
    </citation>
    <scope>NUCLEOTIDE SEQUENCE [LARGE SCALE GENOMIC DNA]</scope>
    <source>
        <strain evidence="1">M_S1</strain>
        <tissue evidence="1">Blood</tissue>
    </source>
</reference>